<keyword evidence="8" id="KW-1185">Reference proteome</keyword>
<protein>
    <recommendedName>
        <fullName evidence="1">DNA-directed RNA polymerase</fullName>
        <ecNumber evidence="1">2.7.7.6</ecNumber>
    </recommendedName>
</protein>
<evidence type="ECO:0000256" key="5">
    <source>
        <dbReference type="ARBA" id="ARBA00023163"/>
    </source>
</evidence>
<accession>A0A8H6SR81</accession>
<dbReference type="EMBL" id="JACAZE010000012">
    <property type="protein sequence ID" value="KAF7302470.1"/>
    <property type="molecule type" value="Genomic_DNA"/>
</dbReference>
<keyword evidence="5" id="KW-0804">Transcription</keyword>
<evidence type="ECO:0000256" key="4">
    <source>
        <dbReference type="ARBA" id="ARBA00022695"/>
    </source>
</evidence>
<dbReference type="OrthoDB" id="2653609at2759"/>
<dbReference type="Pfam" id="PF04983">
    <property type="entry name" value="RNA_pol_Rpb1_3"/>
    <property type="match status" value="1"/>
</dbReference>
<name>A0A8H6SR81_MYCCL</name>
<dbReference type="PANTHER" id="PTHR19376">
    <property type="entry name" value="DNA-DIRECTED RNA POLYMERASE"/>
    <property type="match status" value="1"/>
</dbReference>
<dbReference type="AlphaFoldDB" id="A0A8H6SR81"/>
<dbReference type="GO" id="GO:0006351">
    <property type="term" value="P:DNA-templated transcription"/>
    <property type="evidence" value="ECO:0007669"/>
    <property type="project" value="InterPro"/>
</dbReference>
<dbReference type="InterPro" id="IPR045867">
    <property type="entry name" value="DNA-dir_RpoC_beta_prime"/>
</dbReference>
<evidence type="ECO:0000256" key="3">
    <source>
        <dbReference type="ARBA" id="ARBA00022679"/>
    </source>
</evidence>
<evidence type="ECO:0000313" key="8">
    <source>
        <dbReference type="Proteomes" id="UP000613580"/>
    </source>
</evidence>
<organism evidence="7 8">
    <name type="scientific">Mycena chlorophos</name>
    <name type="common">Agaric fungus</name>
    <name type="synonym">Agaricus chlorophos</name>
    <dbReference type="NCBI Taxonomy" id="658473"/>
    <lineage>
        <taxon>Eukaryota</taxon>
        <taxon>Fungi</taxon>
        <taxon>Dikarya</taxon>
        <taxon>Basidiomycota</taxon>
        <taxon>Agaricomycotina</taxon>
        <taxon>Agaricomycetes</taxon>
        <taxon>Agaricomycetidae</taxon>
        <taxon>Agaricales</taxon>
        <taxon>Marasmiineae</taxon>
        <taxon>Mycenaceae</taxon>
        <taxon>Mycena</taxon>
    </lineage>
</organism>
<gene>
    <name evidence="7" type="ORF">HMN09_00881100</name>
</gene>
<dbReference type="Proteomes" id="UP000613580">
    <property type="component" value="Unassembled WGS sequence"/>
</dbReference>
<dbReference type="GO" id="GO:0005665">
    <property type="term" value="C:RNA polymerase II, core complex"/>
    <property type="evidence" value="ECO:0007669"/>
    <property type="project" value="TreeGrafter"/>
</dbReference>
<reference evidence="7" key="1">
    <citation type="submission" date="2020-05" db="EMBL/GenBank/DDBJ databases">
        <title>Mycena genomes resolve the evolution of fungal bioluminescence.</title>
        <authorList>
            <person name="Tsai I.J."/>
        </authorList>
    </citation>
    <scope>NUCLEOTIDE SEQUENCE</scope>
    <source>
        <strain evidence="7">110903Hualien_Pintung</strain>
    </source>
</reference>
<keyword evidence="4" id="KW-0548">Nucleotidyltransferase</keyword>
<keyword evidence="2 7" id="KW-0240">DNA-directed RNA polymerase</keyword>
<dbReference type="SUPFAM" id="SSF64484">
    <property type="entry name" value="beta and beta-prime subunits of DNA dependent RNA-polymerase"/>
    <property type="match status" value="1"/>
</dbReference>
<feature type="domain" description="RNA polymerase Rpb1" evidence="6">
    <location>
        <begin position="1"/>
        <end position="134"/>
    </location>
</feature>
<dbReference type="GO" id="GO:0003677">
    <property type="term" value="F:DNA binding"/>
    <property type="evidence" value="ECO:0007669"/>
    <property type="project" value="InterPro"/>
</dbReference>
<proteinExistence type="predicted"/>
<comment type="caution">
    <text evidence="7">The sequence shown here is derived from an EMBL/GenBank/DDBJ whole genome shotgun (WGS) entry which is preliminary data.</text>
</comment>
<dbReference type="InterPro" id="IPR042102">
    <property type="entry name" value="RNA_pol_Rpb1_3_sf"/>
</dbReference>
<evidence type="ECO:0000256" key="2">
    <source>
        <dbReference type="ARBA" id="ARBA00022478"/>
    </source>
</evidence>
<evidence type="ECO:0000256" key="1">
    <source>
        <dbReference type="ARBA" id="ARBA00012418"/>
    </source>
</evidence>
<dbReference type="EC" id="2.7.7.6" evidence="1"/>
<dbReference type="Gene3D" id="1.10.274.100">
    <property type="entry name" value="RNA polymerase Rpb1, domain 3"/>
    <property type="match status" value="1"/>
</dbReference>
<evidence type="ECO:0000259" key="6">
    <source>
        <dbReference type="Pfam" id="PF04983"/>
    </source>
</evidence>
<evidence type="ECO:0000313" key="7">
    <source>
        <dbReference type="EMBL" id="KAF7302470.1"/>
    </source>
</evidence>
<dbReference type="GO" id="GO:0003899">
    <property type="term" value="F:DNA-directed RNA polymerase activity"/>
    <property type="evidence" value="ECO:0007669"/>
    <property type="project" value="UniProtKB-EC"/>
</dbReference>
<sequence length="249" mass="28478">MGIIQDTLRGIRKCTPRDTFLDRNQVKNFLLWVPDRDGAVPTPAIFKPKPLWSGKQIPSMTTPRGIHIARPKNDEKKPSNTLFDDGIPTENGEIVYGIVEKKTGPEATRQLFIGLQLFVNYRLFHYGLSVGIGDEGMMEFVTKKIANCTKLNAEFEHLRDDRELLWSFVLLRADPKTNFYLVVNLHIVQNTAYNVVFGLFQAPHYAFSQTMMADLTPPGFDNMFSGLDKMRWIGHKVYARGRLRTTGWL</sequence>
<dbReference type="PANTHER" id="PTHR19376:SF37">
    <property type="entry name" value="DNA-DIRECTED RNA POLYMERASE II SUBUNIT RPB1"/>
    <property type="match status" value="1"/>
</dbReference>
<dbReference type="InterPro" id="IPR007066">
    <property type="entry name" value="RNA_pol_Rpb1_3"/>
</dbReference>
<keyword evidence="3" id="KW-0808">Transferase</keyword>